<feature type="domain" description="Arrestin C-terminal-like" evidence="1">
    <location>
        <begin position="185"/>
        <end position="341"/>
    </location>
</feature>
<evidence type="ECO:0000313" key="2">
    <source>
        <dbReference type="EMBL" id="KAF1814362.1"/>
    </source>
</evidence>
<evidence type="ECO:0000259" key="1">
    <source>
        <dbReference type="SMART" id="SM01017"/>
    </source>
</evidence>
<gene>
    <name evidence="2 4" type="ORF">P152DRAFT_472134</name>
</gene>
<proteinExistence type="predicted"/>
<dbReference type="EMBL" id="ML975153">
    <property type="protein sequence ID" value="KAF1814362.1"/>
    <property type="molecule type" value="Genomic_DNA"/>
</dbReference>
<reference evidence="4" key="3">
    <citation type="submission" date="2025-04" db="UniProtKB">
        <authorList>
            <consortium name="RefSeq"/>
        </authorList>
    </citation>
    <scope>IDENTIFICATION</scope>
    <source>
        <strain evidence="4">CBS 781.70</strain>
    </source>
</reference>
<dbReference type="InterPro" id="IPR053060">
    <property type="entry name" value="Cytokinesis_Signaling_Reg"/>
</dbReference>
<dbReference type="InterPro" id="IPR011022">
    <property type="entry name" value="Arrestin_C-like"/>
</dbReference>
<dbReference type="SMART" id="SM01017">
    <property type="entry name" value="Arrestin_C"/>
    <property type="match status" value="1"/>
</dbReference>
<evidence type="ECO:0000313" key="3">
    <source>
        <dbReference type="Proteomes" id="UP000504638"/>
    </source>
</evidence>
<protein>
    <recommendedName>
        <fullName evidence="1">Arrestin C-terminal-like domain-containing protein</fullName>
    </recommendedName>
</protein>
<dbReference type="InterPro" id="IPR014756">
    <property type="entry name" value="Ig_E-set"/>
</dbReference>
<organism evidence="2">
    <name type="scientific">Eremomyces bilateralis CBS 781.70</name>
    <dbReference type="NCBI Taxonomy" id="1392243"/>
    <lineage>
        <taxon>Eukaryota</taxon>
        <taxon>Fungi</taxon>
        <taxon>Dikarya</taxon>
        <taxon>Ascomycota</taxon>
        <taxon>Pezizomycotina</taxon>
        <taxon>Dothideomycetes</taxon>
        <taxon>Dothideomycetes incertae sedis</taxon>
        <taxon>Eremomycetales</taxon>
        <taxon>Eremomycetaceae</taxon>
        <taxon>Eremomyces</taxon>
    </lineage>
</organism>
<sequence>MAAFVRISGPPNSNFLVGYPGISATLPRIEGKVEIRPGVGVSAPVQVSLVTIALMRKETIHPSADSITKKRLAAPRKEITDLVGKERLLYRCPTGKEFENVMAMDLPFVIFIPYGRGGEEVSRRVPPASLQLASRTAETYYELVVTVQQGAQDQKKHTTPVPILRYDTLSTFGMYNRPESAERVTDHLVTLGISLPRWSYGPLDPISVYIKLSPNRDWMNKAKKVTIQKITIGIDEEVVYNHEGDEPTIKTKSIARTSQAVNVKMPEAGYFTNLGLVFPAKDLRDSDGIIPRGKKEFPLYPVSGFTTIGTLYKIQYFLTVKAHMSSARDILLRQPIVVCPFDHTSCKEEMEAIEQAARDAAHVSPDNPMLPASSVIKANDSNGLQALGMTMVGGLRKPLIE</sequence>
<accession>A0A6G1G8Q4</accession>
<dbReference type="Pfam" id="PF02752">
    <property type="entry name" value="Arrestin_C"/>
    <property type="match status" value="1"/>
</dbReference>
<dbReference type="SUPFAM" id="SSF81296">
    <property type="entry name" value="E set domains"/>
    <property type="match status" value="1"/>
</dbReference>
<dbReference type="GO" id="GO:0000935">
    <property type="term" value="C:division septum"/>
    <property type="evidence" value="ECO:0007669"/>
    <property type="project" value="TreeGrafter"/>
</dbReference>
<evidence type="ECO:0000313" key="4">
    <source>
        <dbReference type="RefSeq" id="XP_033535993.1"/>
    </source>
</evidence>
<dbReference type="PANTHER" id="PTHR36419">
    <property type="entry name" value="ARRESTIN FAMILY PROTEIN 1"/>
    <property type="match status" value="1"/>
</dbReference>
<dbReference type="RefSeq" id="XP_033535993.1">
    <property type="nucleotide sequence ID" value="XM_033681131.1"/>
</dbReference>
<name>A0A6G1G8Q4_9PEZI</name>
<dbReference type="AlphaFoldDB" id="A0A6G1G8Q4"/>
<dbReference type="OrthoDB" id="4001642at2759"/>
<keyword evidence="3" id="KW-1185">Reference proteome</keyword>
<reference evidence="2 4" key="1">
    <citation type="submission" date="2020-01" db="EMBL/GenBank/DDBJ databases">
        <authorList>
            <consortium name="DOE Joint Genome Institute"/>
            <person name="Haridas S."/>
            <person name="Albert R."/>
            <person name="Binder M."/>
            <person name="Bloem J."/>
            <person name="Labutti K."/>
            <person name="Salamov A."/>
            <person name="Andreopoulos B."/>
            <person name="Baker S.E."/>
            <person name="Barry K."/>
            <person name="Bills G."/>
            <person name="Bluhm B.H."/>
            <person name="Cannon C."/>
            <person name="Castanera R."/>
            <person name="Culley D.E."/>
            <person name="Daum C."/>
            <person name="Ezra D."/>
            <person name="Gonzalez J.B."/>
            <person name="Henrissat B."/>
            <person name="Kuo A."/>
            <person name="Liang C."/>
            <person name="Lipzen A."/>
            <person name="Lutzoni F."/>
            <person name="Magnuson J."/>
            <person name="Mondo S."/>
            <person name="Nolan M."/>
            <person name="Ohm R."/>
            <person name="Pangilinan J."/>
            <person name="Park H.-J."/>
            <person name="Ramirez L."/>
            <person name="Alfaro M."/>
            <person name="Sun H."/>
            <person name="Tritt A."/>
            <person name="Yoshinaga Y."/>
            <person name="Zwiers L.-H."/>
            <person name="Turgeon B.G."/>
            <person name="Goodwin S.B."/>
            <person name="Spatafora J.W."/>
            <person name="Crous P.W."/>
            <person name="Grigoriev I.V."/>
        </authorList>
    </citation>
    <scope>NUCLEOTIDE SEQUENCE</scope>
    <source>
        <strain evidence="2 4">CBS 781.70</strain>
    </source>
</reference>
<dbReference type="GeneID" id="54421701"/>
<reference evidence="4" key="2">
    <citation type="submission" date="2020-04" db="EMBL/GenBank/DDBJ databases">
        <authorList>
            <consortium name="NCBI Genome Project"/>
        </authorList>
    </citation>
    <scope>NUCLEOTIDE SEQUENCE</scope>
    <source>
        <strain evidence="4">CBS 781.70</strain>
    </source>
</reference>
<dbReference type="Proteomes" id="UP000504638">
    <property type="component" value="Unplaced"/>
</dbReference>
<dbReference type="PANTHER" id="PTHR36419:SF1">
    <property type="entry name" value="RHO1 GEF LOCALIZING PROTEIN 1"/>
    <property type="match status" value="1"/>
</dbReference>
<dbReference type="GO" id="GO:0000917">
    <property type="term" value="P:division septum assembly"/>
    <property type="evidence" value="ECO:0007669"/>
    <property type="project" value="TreeGrafter"/>
</dbReference>